<gene>
    <name evidence="3" type="primary">Stambp</name>
    <name evidence="3" type="ORF">g.11399</name>
</gene>
<feature type="domain" description="USP8 dimerisation" evidence="2">
    <location>
        <begin position="14"/>
        <end position="118"/>
    </location>
</feature>
<proteinExistence type="predicted"/>
<feature type="region of interest" description="Disordered" evidence="1">
    <location>
        <begin position="122"/>
        <end position="156"/>
    </location>
</feature>
<protein>
    <submittedName>
        <fullName evidence="3">STAM-binding protein</fullName>
    </submittedName>
</protein>
<dbReference type="PANTHER" id="PTHR12947">
    <property type="entry name" value="AMSH-LIKE PROTEASE"/>
    <property type="match status" value="1"/>
</dbReference>
<feature type="compositionally biased region" description="Basic and acidic residues" evidence="1">
    <location>
        <begin position="122"/>
        <end position="137"/>
    </location>
</feature>
<dbReference type="SUPFAM" id="SSF140856">
    <property type="entry name" value="USP8 N-terminal domain-like"/>
    <property type="match status" value="1"/>
</dbReference>
<evidence type="ECO:0000259" key="2">
    <source>
        <dbReference type="Pfam" id="PF08969"/>
    </source>
</evidence>
<dbReference type="Pfam" id="PF08969">
    <property type="entry name" value="USP8_dimer"/>
    <property type="match status" value="1"/>
</dbReference>
<dbReference type="GO" id="GO:0061578">
    <property type="term" value="F:K63-linked deubiquitinase activity"/>
    <property type="evidence" value="ECO:0007669"/>
    <property type="project" value="TreeGrafter"/>
</dbReference>
<name>A0A6G1S978_9ACAR</name>
<accession>A0A6G1S978</accession>
<dbReference type="Gene3D" id="1.20.58.80">
    <property type="entry name" value="Phosphotransferase system, lactose/cellobiose-type IIA subunit"/>
    <property type="match status" value="1"/>
</dbReference>
<reference evidence="3" key="1">
    <citation type="submission" date="2018-10" db="EMBL/GenBank/DDBJ databases">
        <title>Transcriptome assembly of Aceria tosichella (Wheat curl mite) Type 2.</title>
        <authorList>
            <person name="Scully E.D."/>
            <person name="Geib S.M."/>
            <person name="Palmer N.A."/>
            <person name="Gupta A.K."/>
            <person name="Sarath G."/>
            <person name="Tatineni S."/>
        </authorList>
    </citation>
    <scope>NUCLEOTIDE SEQUENCE</scope>
    <source>
        <strain evidence="3">LincolnNE</strain>
    </source>
</reference>
<dbReference type="PANTHER" id="PTHR12947:SF13">
    <property type="entry name" value="FI19924P1"/>
    <property type="match status" value="1"/>
</dbReference>
<evidence type="ECO:0000313" key="3">
    <source>
        <dbReference type="EMBL" id="MDE47055.1"/>
    </source>
</evidence>
<organism evidence="3">
    <name type="scientific">Aceria tosichella</name>
    <name type="common">wheat curl mite</name>
    <dbReference type="NCBI Taxonomy" id="561515"/>
    <lineage>
        <taxon>Eukaryota</taxon>
        <taxon>Metazoa</taxon>
        <taxon>Ecdysozoa</taxon>
        <taxon>Arthropoda</taxon>
        <taxon>Chelicerata</taxon>
        <taxon>Arachnida</taxon>
        <taxon>Acari</taxon>
        <taxon>Acariformes</taxon>
        <taxon>Trombidiformes</taxon>
        <taxon>Prostigmata</taxon>
        <taxon>Eupodina</taxon>
        <taxon>Eriophyoidea</taxon>
        <taxon>Eriophyidae</taxon>
        <taxon>Eriophyinae</taxon>
        <taxon>Aceriini</taxon>
        <taxon>Aceria</taxon>
    </lineage>
</organism>
<evidence type="ECO:0000256" key="1">
    <source>
        <dbReference type="SAM" id="MobiDB-lite"/>
    </source>
</evidence>
<dbReference type="GO" id="GO:0016020">
    <property type="term" value="C:membrane"/>
    <property type="evidence" value="ECO:0007669"/>
    <property type="project" value="TreeGrafter"/>
</dbReference>
<dbReference type="AlphaFoldDB" id="A0A6G1S978"/>
<feature type="compositionally biased region" description="Polar residues" evidence="1">
    <location>
        <begin position="166"/>
        <end position="176"/>
    </location>
</feature>
<dbReference type="GO" id="GO:0070536">
    <property type="term" value="P:protein K63-linked deubiquitination"/>
    <property type="evidence" value="ECO:0007669"/>
    <property type="project" value="TreeGrafter"/>
</dbReference>
<feature type="region of interest" description="Disordered" evidence="1">
    <location>
        <begin position="161"/>
        <end position="180"/>
    </location>
</feature>
<dbReference type="GO" id="GO:0005768">
    <property type="term" value="C:endosome"/>
    <property type="evidence" value="ECO:0007669"/>
    <property type="project" value="TreeGrafter"/>
</dbReference>
<dbReference type="InterPro" id="IPR015063">
    <property type="entry name" value="USP8_dimer"/>
</dbReference>
<sequence>MSSSSAPDPAKLEPAARMKLLVEMSHNITVDREVPVDRYFKSGRELLKSASAFESQGEIERAFILYLRYMTLFLEKLIHHPEYSKADKNEKKLVKEECNHVFDLAESLKKRIMQKYELEYEESKKDGGAKNGDDKLVTKRSIGPQGRSPTDCDVDEIDRKFDFSGTKPNDSYTTPTAFDPFNIEELKQSFSGSNT</sequence>
<dbReference type="EMBL" id="GGYP01002284">
    <property type="protein sequence ID" value="MDE47055.1"/>
    <property type="molecule type" value="Transcribed_RNA"/>
</dbReference>